<name>A0ABX6CA09_9LACO</name>
<evidence type="ECO:0000313" key="6">
    <source>
        <dbReference type="Proteomes" id="UP000326334"/>
    </source>
</evidence>
<feature type="domain" description="SpaA-like prealbumin fold" evidence="4">
    <location>
        <begin position="427"/>
        <end position="510"/>
    </location>
</feature>
<feature type="domain" description="SpaA-like prealbumin fold" evidence="4">
    <location>
        <begin position="714"/>
        <end position="797"/>
    </location>
</feature>
<keyword evidence="2" id="KW-0964">Secreted</keyword>
<protein>
    <recommendedName>
        <fullName evidence="4">SpaA-like prealbumin fold domain-containing protein</fullName>
    </recommendedName>
</protein>
<feature type="domain" description="SpaA-like prealbumin fold" evidence="4">
    <location>
        <begin position="1082"/>
        <end position="1160"/>
    </location>
</feature>
<dbReference type="SUPFAM" id="SSF49478">
    <property type="entry name" value="Cna protein B-type domain"/>
    <property type="match status" value="5"/>
</dbReference>
<dbReference type="EMBL" id="CP045007">
    <property type="protein sequence ID" value="QFP80279.1"/>
    <property type="molecule type" value="Genomic_DNA"/>
</dbReference>
<dbReference type="Gene3D" id="2.60.40.10">
    <property type="entry name" value="Immunoglobulins"/>
    <property type="match status" value="10"/>
</dbReference>
<organism evidence="5 6">
    <name type="scientific">Latilactobacillus graminis</name>
    <dbReference type="NCBI Taxonomy" id="60519"/>
    <lineage>
        <taxon>Bacteria</taxon>
        <taxon>Bacillati</taxon>
        <taxon>Bacillota</taxon>
        <taxon>Bacilli</taxon>
        <taxon>Lactobacillales</taxon>
        <taxon>Lactobacillaceae</taxon>
        <taxon>Latilactobacillus</taxon>
    </lineage>
</organism>
<feature type="domain" description="SpaA-like prealbumin fold" evidence="4">
    <location>
        <begin position="337"/>
        <end position="415"/>
    </location>
</feature>
<keyword evidence="6" id="KW-1185">Reference proteome</keyword>
<feature type="domain" description="SpaA-like prealbumin fold" evidence="4">
    <location>
        <begin position="991"/>
        <end position="1078"/>
    </location>
</feature>
<evidence type="ECO:0000256" key="1">
    <source>
        <dbReference type="ARBA" id="ARBA00007257"/>
    </source>
</evidence>
<comment type="similarity">
    <text evidence="1">Belongs to the serine-aspartate repeat-containing protein (SDr) family.</text>
</comment>
<dbReference type="Pfam" id="PF17802">
    <property type="entry name" value="SpaA"/>
    <property type="match status" value="9"/>
</dbReference>
<dbReference type="InterPro" id="IPR013783">
    <property type="entry name" value="Ig-like_fold"/>
</dbReference>
<feature type="domain" description="SpaA-like prealbumin fold" evidence="4">
    <location>
        <begin position="808"/>
        <end position="892"/>
    </location>
</feature>
<dbReference type="SUPFAM" id="SSF117074">
    <property type="entry name" value="Hypothetical protein PA1324"/>
    <property type="match status" value="1"/>
</dbReference>
<dbReference type="InterPro" id="IPR013784">
    <property type="entry name" value="Carb-bd-like_fold"/>
</dbReference>
<feature type="domain" description="SpaA-like prealbumin fold" evidence="4">
    <location>
        <begin position="238"/>
        <end position="324"/>
    </location>
</feature>
<sequence length="1162" mass="126476">MLKTKHILYRLTLLVTLLGLLMGNLNTSVFATTNTNRVKTSTPNIIIRGLESRDHTKTVPNAKINLTSTTDTQKSYLLTANDEGLFNHIIDNQTGLRVNHIDVGVYKISTVENPIGFRLVGEKAGLIVEVTDTQHEIAIYYSEVVDGTISLMARTSSGNPVPGVIFTATDKASGAVYQFAPTDAGGRTILSLAASRYTIGVQSAPKNYTVSDQLPSFDLESNLNIAEEILFNHRQSTGNIIIKLVDAQTQAGLADAKISLTPVEDTGHSQVATTNADGEAIWTNMAAGQYHLAIKAMIPGYAIDDDQQQSVTVASDQTKRISITAHRQATANGAFRIRSISESGRAIAHVQYQIAALDGSQQQTVNTNQDGIVDLVGLSSGQYTVKETKVPSGYQLLQGQQVVDVSNERYPDVVFTHQIKRTDQQHSLIVNATDMQDNIVTGVQFKIKLINSNESYEQTVLVDNAGVARFDNVPLGKYEIQQVNQPVGYENQSTSKTIDVTNNQANQLDWQFHRQLSDVQFVVKDAETGAPLRGASFLVRTTNPDDQGRQTFMTAQTDRLGQTVLSGLPTGAFTYQQVTTTAGNDVDQTTHAGVIQPGGVSYNQFTVQNQQTRPSTANRLIVRKVSQQGRPLNGAQFKLLNEAGREVATKITQNGTADFSELHAGQYTVQETQAPTGYELDQTPQTIQVGTQASSDYMAVFVDHRQTVNATNPIVINAQDDQGGVIAGAVFKLWTDLPDDQGQTSWEITTDQHGSAVLPKAVTGQYRIQMVSVPVGYQLNTTVYSMTVNQAGHNQLSVVAAAAKHPQTLQIHKTDLHDKKLAGAVFHVKSLQTGKTSEVVTDKAGIAEVGQLEAGRYAVREIKAPAGYRLDSLEHQVILKDGQSLTSMTIQDAPQTGQLIINKTAPNGKPLADATFVVRDKQGKLIGQYQSNLAGRIKLNELVVGDYTIQEIKAPDGYQLNPEVFKVRVMNQKTVAVTVVDQKAVPEDALGTLRITNVDQKRQTPLVGATFMLEDQTGKVVRQQILVDTNGRAVVDNLKAGTYHLIQTTAATAYKVRTYAITIKVHSRQETAVTVANEQRAGSVIVNQIDGNTHQPLVGAKYQLQSANGKVLINNLMSDDRGHVIIRHLNPGAYQLVQISAPKGYDVLKNPIKFKMTNTGKN</sequence>
<accession>A0ABX6CA09</accession>
<reference evidence="5 6" key="1">
    <citation type="submission" date="2019-10" db="EMBL/GenBank/DDBJ databases">
        <title>Genome sequencing of Lactobacillus graminis.</title>
        <authorList>
            <person name="Kim K."/>
        </authorList>
    </citation>
    <scope>NUCLEOTIDE SEQUENCE [LARGE SCALE GENOMIC DNA]</scope>
    <source>
        <strain evidence="5 6">LG542</strain>
    </source>
</reference>
<gene>
    <name evidence="5" type="ORF">LG542_08660</name>
</gene>
<evidence type="ECO:0000256" key="3">
    <source>
        <dbReference type="ARBA" id="ARBA00022729"/>
    </source>
</evidence>
<evidence type="ECO:0000256" key="2">
    <source>
        <dbReference type="ARBA" id="ARBA00022525"/>
    </source>
</evidence>
<proteinExistence type="inferred from homology"/>
<dbReference type="PANTHER" id="PTHR36108:SF13">
    <property type="entry name" value="COLOSSIN-B-RELATED"/>
    <property type="match status" value="1"/>
</dbReference>
<feature type="domain" description="SpaA-like prealbumin fold" evidence="4">
    <location>
        <begin position="620"/>
        <end position="692"/>
    </location>
</feature>
<keyword evidence="3" id="KW-0732">Signal</keyword>
<dbReference type="Proteomes" id="UP000326334">
    <property type="component" value="Chromosome"/>
</dbReference>
<dbReference type="SUPFAM" id="SSF49452">
    <property type="entry name" value="Starch-binding domain-like"/>
    <property type="match status" value="1"/>
</dbReference>
<evidence type="ECO:0000259" key="4">
    <source>
        <dbReference type="Pfam" id="PF17802"/>
    </source>
</evidence>
<dbReference type="PANTHER" id="PTHR36108">
    <property type="entry name" value="COLOSSIN-B-RELATED"/>
    <property type="match status" value="1"/>
</dbReference>
<evidence type="ECO:0000313" key="5">
    <source>
        <dbReference type="EMBL" id="QFP80279.1"/>
    </source>
</evidence>
<feature type="domain" description="SpaA-like prealbumin fold" evidence="4">
    <location>
        <begin position="897"/>
        <end position="983"/>
    </location>
</feature>
<dbReference type="InterPro" id="IPR041033">
    <property type="entry name" value="SpaA_PFL_dom_1"/>
</dbReference>
<dbReference type="RefSeq" id="WP_057908061.1">
    <property type="nucleotide sequence ID" value="NZ_CP045007.1"/>
</dbReference>